<dbReference type="SMART" id="SM00283">
    <property type="entry name" value="MA"/>
    <property type="match status" value="1"/>
</dbReference>
<geneLocation type="plasmid" evidence="7">
    <name>pSD15</name>
</geneLocation>
<dbReference type="GO" id="GO:0004888">
    <property type="term" value="F:transmembrane signaling receptor activity"/>
    <property type="evidence" value="ECO:0007669"/>
    <property type="project" value="InterPro"/>
</dbReference>
<feature type="domain" description="Methyl-accepting transducer" evidence="5">
    <location>
        <begin position="274"/>
        <end position="531"/>
    </location>
</feature>
<dbReference type="Gene3D" id="1.20.120.1530">
    <property type="match status" value="1"/>
</dbReference>
<keyword evidence="4" id="KW-1133">Transmembrane helix</keyword>
<evidence type="ECO:0000259" key="6">
    <source>
        <dbReference type="PROSITE" id="PS50885"/>
    </source>
</evidence>
<evidence type="ECO:0000256" key="3">
    <source>
        <dbReference type="PROSITE-ProRule" id="PRU00284"/>
    </source>
</evidence>
<evidence type="ECO:0000256" key="4">
    <source>
        <dbReference type="SAM" id="Phobius"/>
    </source>
</evidence>
<feature type="transmembrane region" description="Helical" evidence="4">
    <location>
        <begin position="55"/>
        <end position="74"/>
    </location>
</feature>
<keyword evidence="4" id="KW-0472">Membrane</keyword>
<dbReference type="GO" id="GO:0007165">
    <property type="term" value="P:signal transduction"/>
    <property type="evidence" value="ECO:0007669"/>
    <property type="project" value="UniProtKB-KW"/>
</dbReference>
<keyword evidence="1 3" id="KW-0807">Transducer</keyword>
<accession>Q93P84</accession>
<dbReference type="SUPFAM" id="SSF58104">
    <property type="entry name" value="Methyl-accepting chemotaxis protein (MCP) signaling domain"/>
    <property type="match status" value="1"/>
</dbReference>
<feature type="domain" description="HAMP" evidence="6">
    <location>
        <begin position="209"/>
        <end position="255"/>
    </location>
</feature>
<organism evidence="7">
    <name type="scientific">Microscilla sp. PRE1</name>
    <dbReference type="NCBI Taxonomy" id="155537"/>
    <lineage>
        <taxon>Bacteria</taxon>
        <taxon>Pseudomonadati</taxon>
        <taxon>Bacteroidota</taxon>
        <taxon>Cytophagia</taxon>
        <taxon>Cytophagales</taxon>
        <taxon>Microscillaceae</taxon>
        <taxon>Microscilla</taxon>
    </lineage>
</organism>
<dbReference type="InterPro" id="IPR003660">
    <property type="entry name" value="HAMP_dom"/>
</dbReference>
<dbReference type="AlphaFoldDB" id="Q93P84"/>
<dbReference type="Pfam" id="PF18947">
    <property type="entry name" value="HAMP_2"/>
    <property type="match status" value="1"/>
</dbReference>
<dbReference type="PANTHER" id="PTHR32089:SF112">
    <property type="entry name" value="LYSOZYME-LIKE PROTEIN-RELATED"/>
    <property type="match status" value="1"/>
</dbReference>
<comment type="similarity">
    <text evidence="2">Belongs to the methyl-accepting chemotaxis (MCP) protein family.</text>
</comment>
<feature type="transmembrane region" description="Helical" evidence="4">
    <location>
        <begin position="6"/>
        <end position="24"/>
    </location>
</feature>
<evidence type="ECO:0000259" key="5">
    <source>
        <dbReference type="PROSITE" id="PS50111"/>
    </source>
</evidence>
<dbReference type="PANTHER" id="PTHR32089">
    <property type="entry name" value="METHYL-ACCEPTING CHEMOTAXIS PROTEIN MCPB"/>
    <property type="match status" value="1"/>
</dbReference>
<dbReference type="InterPro" id="IPR004090">
    <property type="entry name" value="Chemotax_Me-accpt_rcpt"/>
</dbReference>
<dbReference type="GO" id="GO:0006935">
    <property type="term" value="P:chemotaxis"/>
    <property type="evidence" value="ECO:0007669"/>
    <property type="project" value="InterPro"/>
</dbReference>
<dbReference type="PRINTS" id="PR00260">
    <property type="entry name" value="CHEMTRNSDUCR"/>
</dbReference>
<keyword evidence="7" id="KW-0614">Plasmid</keyword>
<dbReference type="GO" id="GO:0016020">
    <property type="term" value="C:membrane"/>
    <property type="evidence" value="ECO:0007669"/>
    <property type="project" value="InterPro"/>
</dbReference>
<sequence>MNSILIFSLLSTVISIILMRGVFLSHTKFRLLGTVIFYSSIIYLQANIIDITPSLVALLLPVNLLLLGGIYFMIERLITSSEQTFARTSLAINKGHLEDDTSTLTKEQQQVVITLKRRILNITQLAECYGKGDMNIQIDVLSDNDVLGKSLESVHGEVTSSIKKIKSVVHDWFHSGKLHAKVNTNNLDGDWRILGISINDLLESFSTLLITLNKVIAGMSSGDLTQRYDQVSRGEVFDMAQNMNAALDSLDGFLHDVFEKAKTIDEYTSEMLTTGEEMSLNAGEIASSIAEISQGTQVQVSKIDQVSSLIEELLKASEMMRGKVEQITEASVLGLKNSENGIHLADRINRKMEHIAKLSKNSNKSMSVLSEKSNEITRILSVISGIANQTNLLALNAAIEAAQASDAGRGFSVVAEEIRKLANDSRRSTKEISSFVNELQQQTNEAANLMSEMHHGIREGEEITSAAMESFQLILQSSKDTKHHAEDILSTTGVQMEWLHQVASNTENIVVVAEQNSVGTEQIASSAAELSSGMTNYKKKVENLAEISEILKDGISVLNLSKMSYQNQSIFNIKEAYEQEKMLLDSLLNYMPDHYIL</sequence>
<dbReference type="Gene3D" id="1.10.287.950">
    <property type="entry name" value="Methyl-accepting chemotaxis protein"/>
    <property type="match status" value="1"/>
</dbReference>
<dbReference type="InterPro" id="IPR004089">
    <property type="entry name" value="MCPsignal_dom"/>
</dbReference>
<evidence type="ECO:0000256" key="2">
    <source>
        <dbReference type="ARBA" id="ARBA00029447"/>
    </source>
</evidence>
<proteinExistence type="inferred from homology"/>
<evidence type="ECO:0000313" key="7">
    <source>
        <dbReference type="EMBL" id="AAK62869.1"/>
    </source>
</evidence>
<dbReference type="PROSITE" id="PS50111">
    <property type="entry name" value="CHEMOTAXIS_TRANSDUC_2"/>
    <property type="match status" value="1"/>
</dbReference>
<reference evidence="7" key="1">
    <citation type="journal article" date="2001" name="Appl. Environ. Microbiol.">
        <title>Sequence analysis of a 101-kilobase plasmid required for agar degradation by a Microscilla isolate.</title>
        <authorList>
            <person name="Zhong Z."/>
            <person name="Toukdarian A."/>
            <person name="Helinski D."/>
            <person name="Knauf V."/>
            <person name="Sykes S."/>
            <person name="Wilkinson J.E."/>
            <person name="O'Bryne C."/>
            <person name="Shea T."/>
            <person name="DeLoughery C."/>
            <person name="Caspi R."/>
        </authorList>
    </citation>
    <scope>NUCLEOTIDE SEQUENCE</scope>
    <source>
        <strain evidence="7">PRE1</strain>
        <plasmid evidence="7">pSD15</plasmid>
    </source>
</reference>
<dbReference type="Pfam" id="PF00015">
    <property type="entry name" value="MCPsignal"/>
    <property type="match status" value="1"/>
</dbReference>
<name>Q93P84_9BACT</name>
<dbReference type="CDD" id="cd11386">
    <property type="entry name" value="MCP_signal"/>
    <property type="match status" value="1"/>
</dbReference>
<protein>
    <submittedName>
        <fullName evidence="7">MS147, putative chemotaxis protein</fullName>
    </submittedName>
</protein>
<dbReference type="EMBL" id="AF339846">
    <property type="protein sequence ID" value="AAK62869.1"/>
    <property type="molecule type" value="Genomic_DNA"/>
</dbReference>
<keyword evidence="4" id="KW-0812">Transmembrane</keyword>
<dbReference type="PROSITE" id="PS50885">
    <property type="entry name" value="HAMP"/>
    <property type="match status" value="1"/>
</dbReference>
<evidence type="ECO:0000256" key="1">
    <source>
        <dbReference type="ARBA" id="ARBA00023224"/>
    </source>
</evidence>
<feature type="transmembrane region" description="Helical" evidence="4">
    <location>
        <begin position="31"/>
        <end position="49"/>
    </location>
</feature>